<keyword evidence="1" id="KW-1133">Transmembrane helix</keyword>
<protein>
    <submittedName>
        <fullName evidence="2">Uncharacterized protein</fullName>
    </submittedName>
</protein>
<feature type="transmembrane region" description="Helical" evidence="1">
    <location>
        <begin position="12"/>
        <end position="32"/>
    </location>
</feature>
<comment type="caution">
    <text evidence="2">The sequence shown here is derived from an EMBL/GenBank/DDBJ whole genome shotgun (WGS) entry which is preliminary data.</text>
</comment>
<dbReference type="Proteomes" id="UP001314205">
    <property type="component" value="Unassembled WGS sequence"/>
</dbReference>
<proteinExistence type="predicted"/>
<dbReference type="EMBL" id="CAVLGL010000080">
    <property type="protein sequence ID" value="CAK1586533.1"/>
    <property type="molecule type" value="Genomic_DNA"/>
</dbReference>
<evidence type="ECO:0000313" key="3">
    <source>
        <dbReference type="Proteomes" id="UP001314205"/>
    </source>
</evidence>
<reference evidence="2 3" key="1">
    <citation type="submission" date="2023-11" db="EMBL/GenBank/DDBJ databases">
        <authorList>
            <person name="Hedman E."/>
            <person name="Englund M."/>
            <person name="Stromberg M."/>
            <person name="Nyberg Akerstrom W."/>
            <person name="Nylinder S."/>
            <person name="Jareborg N."/>
            <person name="Kallberg Y."/>
            <person name="Kronander E."/>
        </authorList>
    </citation>
    <scope>NUCLEOTIDE SEQUENCE [LARGE SCALE GENOMIC DNA]</scope>
</reference>
<sequence>MSVENSRVSSVLTAYTGLTRSTISCFMSAIYIKICQRRWISCRNDQPPIEVSNPFCRTTKKMEVLLVNSRFPKKK</sequence>
<organism evidence="2 3">
    <name type="scientific">Parnassius mnemosyne</name>
    <name type="common">clouded apollo</name>
    <dbReference type="NCBI Taxonomy" id="213953"/>
    <lineage>
        <taxon>Eukaryota</taxon>
        <taxon>Metazoa</taxon>
        <taxon>Ecdysozoa</taxon>
        <taxon>Arthropoda</taxon>
        <taxon>Hexapoda</taxon>
        <taxon>Insecta</taxon>
        <taxon>Pterygota</taxon>
        <taxon>Neoptera</taxon>
        <taxon>Endopterygota</taxon>
        <taxon>Lepidoptera</taxon>
        <taxon>Glossata</taxon>
        <taxon>Ditrysia</taxon>
        <taxon>Papilionoidea</taxon>
        <taxon>Papilionidae</taxon>
        <taxon>Parnassiinae</taxon>
        <taxon>Parnassini</taxon>
        <taxon>Parnassius</taxon>
        <taxon>Driopa</taxon>
    </lineage>
</organism>
<dbReference type="AlphaFoldDB" id="A0AAV1KUZ4"/>
<evidence type="ECO:0000256" key="1">
    <source>
        <dbReference type="SAM" id="Phobius"/>
    </source>
</evidence>
<keyword evidence="1" id="KW-0812">Transmembrane</keyword>
<keyword evidence="1" id="KW-0472">Membrane</keyword>
<gene>
    <name evidence="2" type="ORF">PARMNEM_LOCUS7473</name>
</gene>
<accession>A0AAV1KUZ4</accession>
<name>A0AAV1KUZ4_9NEOP</name>
<evidence type="ECO:0000313" key="2">
    <source>
        <dbReference type="EMBL" id="CAK1586533.1"/>
    </source>
</evidence>
<keyword evidence="3" id="KW-1185">Reference proteome</keyword>